<keyword evidence="2" id="KW-1133">Transmembrane helix</keyword>
<sequence>MREPDADSARGTGGVGAALALLAGLGGVALQLAVFLIATHGAPDTSAQWLGGLPDDAPAGDAARLNTHTLLLCLLMQALAALLISLGIARALPQRYRAPRKSVLAALWFLNFALPIGGVACTLGALAIARILPRPAERLPVTQIDEPEFAANLIGNVSYGRGARLKAELQNADAGTAFRMTALLAMQSMPARTVSPLLQGMLADPLDDIRLLAYGILDNREKALTQRILVERPKLDRKLHPELNDTDRRRANKTLAELYSELIYEHLVTGDVYRNAADQADGFAIAALDADPDDASLWRLRGRLALDRRELDNADTMLQRAIDCGFPRERMLPYLAEAAYLRRDFARVRRLLREMDSHAGGSTLHAVLAFWQEREAGKASAASDPRAAGADANAPDASNSSNSSDSSARGAMRRAMPDHPSAPDAPPRRST</sequence>
<evidence type="ECO:0000256" key="1">
    <source>
        <dbReference type="SAM" id="MobiDB-lite"/>
    </source>
</evidence>
<dbReference type="AlphaFoldDB" id="A0A7Z0B967"/>
<gene>
    <name evidence="3" type="ORF">GGD40_004534</name>
</gene>
<dbReference type="Proteomes" id="UP000540929">
    <property type="component" value="Unassembled WGS sequence"/>
</dbReference>
<accession>A0A7Z0B967</accession>
<dbReference type="RefSeq" id="WP_257030547.1">
    <property type="nucleotide sequence ID" value="NZ_JACCAS010000002.1"/>
</dbReference>
<evidence type="ECO:0000313" key="4">
    <source>
        <dbReference type="Proteomes" id="UP000540929"/>
    </source>
</evidence>
<feature type="transmembrane region" description="Helical" evidence="2">
    <location>
        <begin position="69"/>
        <end position="92"/>
    </location>
</feature>
<protein>
    <recommendedName>
        <fullName evidence="5">Sugar ABC transporter permease</fullName>
    </recommendedName>
</protein>
<evidence type="ECO:0008006" key="5">
    <source>
        <dbReference type="Google" id="ProtNLM"/>
    </source>
</evidence>
<feature type="compositionally biased region" description="Low complexity" evidence="1">
    <location>
        <begin position="379"/>
        <end position="410"/>
    </location>
</feature>
<keyword evidence="2" id="KW-0472">Membrane</keyword>
<organism evidence="3 4">
    <name type="scientific">Paraburkholderia bryophila</name>
    <dbReference type="NCBI Taxonomy" id="420952"/>
    <lineage>
        <taxon>Bacteria</taxon>
        <taxon>Pseudomonadati</taxon>
        <taxon>Pseudomonadota</taxon>
        <taxon>Betaproteobacteria</taxon>
        <taxon>Burkholderiales</taxon>
        <taxon>Burkholderiaceae</taxon>
        <taxon>Paraburkholderia</taxon>
    </lineage>
</organism>
<feature type="transmembrane region" description="Helical" evidence="2">
    <location>
        <begin position="12"/>
        <end position="38"/>
    </location>
</feature>
<evidence type="ECO:0000256" key="2">
    <source>
        <dbReference type="SAM" id="Phobius"/>
    </source>
</evidence>
<feature type="region of interest" description="Disordered" evidence="1">
    <location>
        <begin position="378"/>
        <end position="431"/>
    </location>
</feature>
<proteinExistence type="predicted"/>
<reference evidence="3 4" key="1">
    <citation type="submission" date="2020-07" db="EMBL/GenBank/DDBJ databases">
        <title>Exploring microbial biodiversity for novel pathways involved in the catabolism of aromatic compounds derived from lignin.</title>
        <authorList>
            <person name="Elkins J."/>
        </authorList>
    </citation>
    <scope>NUCLEOTIDE SEQUENCE [LARGE SCALE GENOMIC DNA]</scope>
    <source>
        <strain evidence="3 4">H2C3C</strain>
    </source>
</reference>
<comment type="caution">
    <text evidence="3">The sequence shown here is derived from an EMBL/GenBank/DDBJ whole genome shotgun (WGS) entry which is preliminary data.</text>
</comment>
<keyword evidence="2" id="KW-0812">Transmembrane</keyword>
<dbReference type="EMBL" id="JACCAS010000002">
    <property type="protein sequence ID" value="NYH24963.1"/>
    <property type="molecule type" value="Genomic_DNA"/>
</dbReference>
<feature type="transmembrane region" description="Helical" evidence="2">
    <location>
        <begin position="104"/>
        <end position="129"/>
    </location>
</feature>
<evidence type="ECO:0000313" key="3">
    <source>
        <dbReference type="EMBL" id="NYH24963.1"/>
    </source>
</evidence>
<keyword evidence="4" id="KW-1185">Reference proteome</keyword>
<name>A0A7Z0B967_9BURK</name>